<feature type="domain" description="Methylguanine DNA methyltransferase ribonuclease-like" evidence="4">
    <location>
        <begin position="7"/>
        <end position="74"/>
    </location>
</feature>
<dbReference type="GO" id="GO:0003908">
    <property type="term" value="F:methylated-DNA-[protein]-cysteine S-methyltransferase activity"/>
    <property type="evidence" value="ECO:0007669"/>
    <property type="project" value="UniProtKB-EC"/>
</dbReference>
<name>A0ABV7EMT5_9GAMM</name>
<dbReference type="SUPFAM" id="SSF53155">
    <property type="entry name" value="Methylated DNA-protein cysteine methyltransferase domain"/>
    <property type="match status" value="1"/>
</dbReference>
<evidence type="ECO:0000313" key="5">
    <source>
        <dbReference type="EMBL" id="MFC3103135.1"/>
    </source>
</evidence>
<dbReference type="EMBL" id="JBHRSS010000003">
    <property type="protein sequence ID" value="MFC3103135.1"/>
    <property type="molecule type" value="Genomic_DNA"/>
</dbReference>
<dbReference type="RefSeq" id="WP_380689157.1">
    <property type="nucleotide sequence ID" value="NZ_JBHRSS010000003.1"/>
</dbReference>
<dbReference type="InterPro" id="IPR036631">
    <property type="entry name" value="MGMT_N_sf"/>
</dbReference>
<dbReference type="PANTHER" id="PTHR10815:SF5">
    <property type="entry name" value="METHYLATED-DNA--PROTEIN-CYSTEINE METHYLTRANSFERASE"/>
    <property type="match status" value="1"/>
</dbReference>
<keyword evidence="2 5" id="KW-0808">Transferase</keyword>
<feature type="active site" description="Nucleophile; methyl group acceptor" evidence="2">
    <location>
        <position position="130"/>
    </location>
</feature>
<dbReference type="EC" id="2.1.1.63" evidence="2"/>
<dbReference type="HAMAP" id="MF_00772">
    <property type="entry name" value="OGT"/>
    <property type="match status" value="1"/>
</dbReference>
<gene>
    <name evidence="5" type="ORF">ACFOSU_04445</name>
</gene>
<dbReference type="Pfam" id="PF01035">
    <property type="entry name" value="DNA_binding_1"/>
    <property type="match status" value="1"/>
</dbReference>
<dbReference type="InterPro" id="IPR014048">
    <property type="entry name" value="MethylDNA_cys_MeTrfase_DNA-bd"/>
</dbReference>
<dbReference type="Proteomes" id="UP001595462">
    <property type="component" value="Unassembled WGS sequence"/>
</dbReference>
<keyword evidence="2" id="KW-0234">DNA repair</keyword>
<dbReference type="InterPro" id="IPR036388">
    <property type="entry name" value="WH-like_DNA-bd_sf"/>
</dbReference>
<sequence>MNRACKWIDSPVGRLKLVADDKALVAVLWANDDPARVRLGALSEEPTHPVLCNTERQLDEYFAGERRLFDLALAFHGTAFQQRVWQALLGIPYGETMTYAGIARQIGKPAAVRAVGAANGRNPISIITPCHRVIGANGQLTGFAGGIETKRYLLAFEAGHRFE</sequence>
<dbReference type="Gene3D" id="3.30.160.70">
    <property type="entry name" value="Methylated DNA-protein cysteine methyltransferase domain"/>
    <property type="match status" value="1"/>
</dbReference>
<evidence type="ECO:0000259" key="3">
    <source>
        <dbReference type="Pfam" id="PF01035"/>
    </source>
</evidence>
<accession>A0ABV7EMT5</accession>
<feature type="domain" description="Methylated-DNA-[protein]-cysteine S-methyltransferase DNA binding" evidence="3">
    <location>
        <begin position="79"/>
        <end position="158"/>
    </location>
</feature>
<dbReference type="InterPro" id="IPR036217">
    <property type="entry name" value="MethylDNA_cys_MeTrfase_DNAb"/>
</dbReference>
<proteinExistence type="inferred from homology"/>
<organism evidence="5 6">
    <name type="scientific">Salinisphaera aquimarina</name>
    <dbReference type="NCBI Taxonomy" id="2094031"/>
    <lineage>
        <taxon>Bacteria</taxon>
        <taxon>Pseudomonadati</taxon>
        <taxon>Pseudomonadota</taxon>
        <taxon>Gammaproteobacteria</taxon>
        <taxon>Salinisphaerales</taxon>
        <taxon>Salinisphaeraceae</taxon>
        <taxon>Salinisphaera</taxon>
    </lineage>
</organism>
<keyword evidence="2 5" id="KW-0489">Methyltransferase</keyword>
<evidence type="ECO:0000256" key="1">
    <source>
        <dbReference type="ARBA" id="ARBA00022763"/>
    </source>
</evidence>
<dbReference type="SUPFAM" id="SSF46767">
    <property type="entry name" value="Methylated DNA-protein cysteine methyltransferase, C-terminal domain"/>
    <property type="match status" value="1"/>
</dbReference>
<evidence type="ECO:0000256" key="2">
    <source>
        <dbReference type="HAMAP-Rule" id="MF_00772"/>
    </source>
</evidence>
<comment type="caution">
    <text evidence="5">The sequence shown here is derived from an EMBL/GenBank/DDBJ whole genome shotgun (WGS) entry which is preliminary data.</text>
</comment>
<dbReference type="PANTHER" id="PTHR10815">
    <property type="entry name" value="METHYLATED-DNA--PROTEIN-CYSTEINE METHYLTRANSFERASE"/>
    <property type="match status" value="1"/>
</dbReference>
<reference evidence="6" key="1">
    <citation type="journal article" date="2019" name="Int. J. Syst. Evol. Microbiol.">
        <title>The Global Catalogue of Microorganisms (GCM) 10K type strain sequencing project: providing services to taxonomists for standard genome sequencing and annotation.</title>
        <authorList>
            <consortium name="The Broad Institute Genomics Platform"/>
            <consortium name="The Broad Institute Genome Sequencing Center for Infectious Disease"/>
            <person name="Wu L."/>
            <person name="Ma J."/>
        </authorList>
    </citation>
    <scope>NUCLEOTIDE SEQUENCE [LARGE SCALE GENOMIC DNA]</scope>
    <source>
        <strain evidence="6">KCTC 52640</strain>
    </source>
</reference>
<dbReference type="Pfam" id="PF02870">
    <property type="entry name" value="Methyltransf_1N"/>
    <property type="match status" value="1"/>
</dbReference>
<evidence type="ECO:0000313" key="6">
    <source>
        <dbReference type="Proteomes" id="UP001595462"/>
    </source>
</evidence>
<comment type="subcellular location">
    <subcellularLocation>
        <location evidence="2">Cytoplasm</location>
    </subcellularLocation>
</comment>
<comment type="similarity">
    <text evidence="2">Belongs to the MGMT family.</text>
</comment>
<keyword evidence="2" id="KW-0963">Cytoplasm</keyword>
<evidence type="ECO:0000259" key="4">
    <source>
        <dbReference type="Pfam" id="PF02870"/>
    </source>
</evidence>
<comment type="catalytic activity">
    <reaction evidence="2">
        <text>a 4-O-methyl-thymidine in DNA + L-cysteinyl-[protein] = a thymidine in DNA + S-methyl-L-cysteinyl-[protein]</text>
        <dbReference type="Rhea" id="RHEA:53428"/>
        <dbReference type="Rhea" id="RHEA-COMP:10131"/>
        <dbReference type="Rhea" id="RHEA-COMP:10132"/>
        <dbReference type="Rhea" id="RHEA-COMP:13555"/>
        <dbReference type="Rhea" id="RHEA-COMP:13556"/>
        <dbReference type="ChEBI" id="CHEBI:29950"/>
        <dbReference type="ChEBI" id="CHEBI:82612"/>
        <dbReference type="ChEBI" id="CHEBI:137386"/>
        <dbReference type="ChEBI" id="CHEBI:137387"/>
        <dbReference type="EC" id="2.1.1.63"/>
    </reaction>
</comment>
<comment type="function">
    <text evidence="2">Involved in the cellular defense against the biological effects of O6-methylguanine (O6-MeG) and O4-methylthymine (O4-MeT) in DNA. Repairs the methylated nucleobase in DNA by stoichiometrically transferring the methyl group to a cysteine residue in the enzyme. This is a suicide reaction: the enzyme is irreversibly inactivated.</text>
</comment>
<dbReference type="Gene3D" id="1.10.10.10">
    <property type="entry name" value="Winged helix-like DNA-binding domain superfamily/Winged helix DNA-binding domain"/>
    <property type="match status" value="1"/>
</dbReference>
<dbReference type="CDD" id="cd06445">
    <property type="entry name" value="ATase"/>
    <property type="match status" value="1"/>
</dbReference>
<dbReference type="InterPro" id="IPR023546">
    <property type="entry name" value="MGMT"/>
</dbReference>
<comment type="miscellaneous">
    <text evidence="2">This enzyme catalyzes only one turnover and therefore is not strictly catalytic. According to one definition, an enzyme is a biocatalyst that acts repeatedly and over many reaction cycles.</text>
</comment>
<comment type="catalytic activity">
    <reaction evidence="2">
        <text>a 6-O-methyl-2'-deoxyguanosine in DNA + L-cysteinyl-[protein] = S-methyl-L-cysteinyl-[protein] + a 2'-deoxyguanosine in DNA</text>
        <dbReference type="Rhea" id="RHEA:24000"/>
        <dbReference type="Rhea" id="RHEA-COMP:10131"/>
        <dbReference type="Rhea" id="RHEA-COMP:10132"/>
        <dbReference type="Rhea" id="RHEA-COMP:11367"/>
        <dbReference type="Rhea" id="RHEA-COMP:11368"/>
        <dbReference type="ChEBI" id="CHEBI:29950"/>
        <dbReference type="ChEBI" id="CHEBI:82612"/>
        <dbReference type="ChEBI" id="CHEBI:85445"/>
        <dbReference type="ChEBI" id="CHEBI:85448"/>
        <dbReference type="EC" id="2.1.1.63"/>
    </reaction>
</comment>
<dbReference type="InterPro" id="IPR008332">
    <property type="entry name" value="MethylG_MeTrfase_N"/>
</dbReference>
<dbReference type="NCBIfam" id="TIGR00589">
    <property type="entry name" value="ogt"/>
    <property type="match status" value="1"/>
</dbReference>
<keyword evidence="1 2" id="KW-0227">DNA damage</keyword>
<keyword evidence="6" id="KW-1185">Reference proteome</keyword>
<dbReference type="GO" id="GO:0032259">
    <property type="term" value="P:methylation"/>
    <property type="evidence" value="ECO:0007669"/>
    <property type="project" value="UniProtKB-KW"/>
</dbReference>
<protein>
    <recommendedName>
        <fullName evidence="2">Methylated-DNA--protein-cysteine methyltransferase</fullName>
        <ecNumber evidence="2">2.1.1.63</ecNumber>
    </recommendedName>
    <alternativeName>
        <fullName evidence="2">6-O-methylguanine-DNA methyltransferase</fullName>
        <shortName evidence="2">MGMT</shortName>
    </alternativeName>
    <alternativeName>
        <fullName evidence="2">O-6-methylguanine-DNA-alkyltransferase</fullName>
    </alternativeName>
</protein>